<dbReference type="Proteomes" id="UP001302274">
    <property type="component" value="Unassembled WGS sequence"/>
</dbReference>
<proteinExistence type="predicted"/>
<gene>
    <name evidence="1" type="ORF">SHI21_14935</name>
</gene>
<sequence>MKWTLLIFVLLFSACAELTRYPANTDEIRHVVFDIDWTIVSEIKEGHKVPSKRVIEVQGHKYFIAEGLEEFIQSILDKKDVKISFFSGGTLVRNHELLSKIKLKDQRSLKDIAYKVLNFEDLVTVDTTEGVPFAERNKKDLTKVSKDLDQLIMFDDTYNFALETKVPQNNNVFFIGSALEHFDSFKDAQGLTGKYIPVSYEQWLLNNKKLYILNMAFNEAYMESKSGNITFSEAMKRKEDALNLKSHEWNEVSEHYYKTYFKTAPLKNAQDSFKCAEGMKLLIGW</sequence>
<protein>
    <recommendedName>
        <fullName evidence="3">FCP1 homology domain-containing protein</fullName>
    </recommendedName>
</protein>
<comment type="caution">
    <text evidence="1">The sequence shown here is derived from an EMBL/GenBank/DDBJ whole genome shotgun (WGS) entry which is preliminary data.</text>
</comment>
<dbReference type="PROSITE" id="PS51257">
    <property type="entry name" value="PROKAR_LIPOPROTEIN"/>
    <property type="match status" value="1"/>
</dbReference>
<evidence type="ECO:0008006" key="3">
    <source>
        <dbReference type="Google" id="ProtNLM"/>
    </source>
</evidence>
<evidence type="ECO:0000313" key="1">
    <source>
        <dbReference type="EMBL" id="MEA9357521.1"/>
    </source>
</evidence>
<dbReference type="InterPro" id="IPR036412">
    <property type="entry name" value="HAD-like_sf"/>
</dbReference>
<reference evidence="1 2" key="1">
    <citation type="submission" date="2023-11" db="EMBL/GenBank/DDBJ databases">
        <title>A Novel Polar Bacteriovorax (B. antarcticus) Isolated from the Biocrust in Antarctica.</title>
        <authorList>
            <person name="Mun W."/>
            <person name="Choi S.Y."/>
            <person name="Mitchell R.J."/>
        </authorList>
    </citation>
    <scope>NUCLEOTIDE SEQUENCE [LARGE SCALE GENOMIC DNA]</scope>
    <source>
        <strain evidence="1 2">PP10</strain>
    </source>
</reference>
<dbReference type="SUPFAM" id="SSF56784">
    <property type="entry name" value="HAD-like"/>
    <property type="match status" value="1"/>
</dbReference>
<accession>A0ABU5VWS8</accession>
<organism evidence="1 2">
    <name type="scientific">Bacteriovorax antarcticus</name>
    <dbReference type="NCBI Taxonomy" id="3088717"/>
    <lineage>
        <taxon>Bacteria</taxon>
        <taxon>Pseudomonadati</taxon>
        <taxon>Bdellovibrionota</taxon>
        <taxon>Bacteriovoracia</taxon>
        <taxon>Bacteriovoracales</taxon>
        <taxon>Bacteriovoracaceae</taxon>
        <taxon>Bacteriovorax</taxon>
    </lineage>
</organism>
<dbReference type="RefSeq" id="WP_323577558.1">
    <property type="nucleotide sequence ID" value="NZ_JAYGJQ010000002.1"/>
</dbReference>
<evidence type="ECO:0000313" key="2">
    <source>
        <dbReference type="Proteomes" id="UP001302274"/>
    </source>
</evidence>
<name>A0ABU5VWS8_9BACT</name>
<keyword evidence="2" id="KW-1185">Reference proteome</keyword>
<dbReference type="EMBL" id="JAYGJQ010000002">
    <property type="protein sequence ID" value="MEA9357521.1"/>
    <property type="molecule type" value="Genomic_DNA"/>
</dbReference>